<keyword evidence="2" id="KW-0475">Mercuric resistance</keyword>
<keyword evidence="4" id="KW-0805">Transcription regulation</keyword>
<organism evidence="10 11">
    <name type="scientific">Thiobacter aerophilum</name>
    <dbReference type="NCBI Taxonomy" id="3121275"/>
    <lineage>
        <taxon>Bacteria</taxon>
        <taxon>Pseudomonadati</taxon>
        <taxon>Pseudomonadota</taxon>
        <taxon>Betaproteobacteria</taxon>
        <taxon>Burkholderiales</taxon>
        <taxon>Thiobacteraceae</taxon>
        <taxon>Thiobacter</taxon>
    </lineage>
</organism>
<gene>
    <name evidence="10" type="primary">merR</name>
    <name evidence="10" type="ORF">V6E02_00990</name>
</gene>
<keyword evidence="8" id="KW-0175">Coiled coil</keyword>
<dbReference type="SMART" id="SM00422">
    <property type="entry name" value="HTH_MERR"/>
    <property type="match status" value="1"/>
</dbReference>
<evidence type="ECO:0000256" key="4">
    <source>
        <dbReference type="ARBA" id="ARBA00023015"/>
    </source>
</evidence>
<evidence type="ECO:0000256" key="5">
    <source>
        <dbReference type="ARBA" id="ARBA00023125"/>
    </source>
</evidence>
<evidence type="ECO:0000259" key="9">
    <source>
        <dbReference type="PROSITE" id="PS50937"/>
    </source>
</evidence>
<name>A0ABV0EE98_9BURK</name>
<dbReference type="PROSITE" id="PS00552">
    <property type="entry name" value="HTH_MERR_1"/>
    <property type="match status" value="1"/>
</dbReference>
<comment type="caution">
    <text evidence="10">The sequence shown here is derived from an EMBL/GenBank/DDBJ whole genome shotgun (WGS) entry which is preliminary data.</text>
</comment>
<dbReference type="CDD" id="cd04783">
    <property type="entry name" value="HTH_MerR1"/>
    <property type="match status" value="1"/>
</dbReference>
<dbReference type="Gene3D" id="1.10.1660.10">
    <property type="match status" value="1"/>
</dbReference>
<keyword evidence="5" id="KW-0238">DNA-binding</keyword>
<reference evidence="10 11" key="1">
    <citation type="submission" date="2024-02" db="EMBL/GenBank/DDBJ databases">
        <title>New thermophilic sulfur-oxidizing bacteria from a hot springs of the Uzon caldera (Kamchatka, Russia).</title>
        <authorList>
            <person name="Dukat A.M."/>
            <person name="Elcheninov A.G."/>
            <person name="Frolov E.N."/>
        </authorList>
    </citation>
    <scope>NUCLEOTIDE SEQUENCE [LARGE SCALE GENOMIC DNA]</scope>
    <source>
        <strain evidence="10 11">AK1</strain>
    </source>
</reference>
<dbReference type="NCBIfam" id="TIGR02051">
    <property type="entry name" value="MerR"/>
    <property type="match status" value="1"/>
</dbReference>
<dbReference type="InterPro" id="IPR000551">
    <property type="entry name" value="MerR-type_HTH_dom"/>
</dbReference>
<evidence type="ECO:0000256" key="2">
    <source>
        <dbReference type="ARBA" id="ARBA00022466"/>
    </source>
</evidence>
<keyword evidence="11" id="KW-1185">Reference proteome</keyword>
<comment type="function">
    <text evidence="7">Mediates the mercuric-dependent induction of mercury resistance operon. In the absence of mercury MerR represses transcription by binding tightly to the mer operator region; when mercury is present the dimeric complex binds a single ion and becomes a potent transcriptional activator, while remaining bound to the mer site.</text>
</comment>
<dbReference type="InterPro" id="IPR047057">
    <property type="entry name" value="MerR_fam"/>
</dbReference>
<keyword evidence="3" id="KW-0476">Mercury</keyword>
<accession>A0ABV0EE98</accession>
<dbReference type="RefSeq" id="WP_347306266.1">
    <property type="nucleotide sequence ID" value="NZ_JBAJEX010000001.1"/>
</dbReference>
<proteinExistence type="predicted"/>
<dbReference type="InterPro" id="IPR009061">
    <property type="entry name" value="DNA-bd_dom_put_sf"/>
</dbReference>
<dbReference type="PROSITE" id="PS50937">
    <property type="entry name" value="HTH_MERR_2"/>
    <property type="match status" value="1"/>
</dbReference>
<sequence>MAIKGITIGTLARKAGVNIETIRYYQRRGLLQEPPKPAEGYRLYPLEAVARVLFIKRAQRLGFSLEEIINLLRLGEGNCSETKALAMQKLSAIESRLQDLERMRRTLQQLVQQCESGVAEARCPIVASLADREFDAR</sequence>
<protein>
    <recommendedName>
        <fullName evidence="1">Mercuric resistance operon regulatory protein</fullName>
    </recommendedName>
</protein>
<evidence type="ECO:0000256" key="7">
    <source>
        <dbReference type="ARBA" id="ARBA00024874"/>
    </source>
</evidence>
<feature type="domain" description="HTH merR-type" evidence="9">
    <location>
        <begin position="5"/>
        <end position="74"/>
    </location>
</feature>
<dbReference type="EMBL" id="JBAJEX010000001">
    <property type="protein sequence ID" value="MEO1765798.1"/>
    <property type="molecule type" value="Genomic_DNA"/>
</dbReference>
<evidence type="ECO:0000313" key="10">
    <source>
        <dbReference type="EMBL" id="MEO1765798.1"/>
    </source>
</evidence>
<dbReference type="PANTHER" id="PTHR30204">
    <property type="entry name" value="REDOX-CYCLING DRUG-SENSING TRANSCRIPTIONAL ACTIVATOR SOXR"/>
    <property type="match status" value="1"/>
</dbReference>
<evidence type="ECO:0000256" key="3">
    <source>
        <dbReference type="ARBA" id="ARBA00022914"/>
    </source>
</evidence>
<evidence type="ECO:0000256" key="8">
    <source>
        <dbReference type="SAM" id="Coils"/>
    </source>
</evidence>
<evidence type="ECO:0000313" key="11">
    <source>
        <dbReference type="Proteomes" id="UP001482231"/>
    </source>
</evidence>
<dbReference type="Proteomes" id="UP001482231">
    <property type="component" value="Unassembled WGS sequence"/>
</dbReference>
<evidence type="ECO:0000256" key="6">
    <source>
        <dbReference type="ARBA" id="ARBA00023163"/>
    </source>
</evidence>
<evidence type="ECO:0000256" key="1">
    <source>
        <dbReference type="ARBA" id="ARBA00017146"/>
    </source>
</evidence>
<feature type="coiled-coil region" evidence="8">
    <location>
        <begin position="83"/>
        <end position="120"/>
    </location>
</feature>
<dbReference type="PANTHER" id="PTHR30204:SF94">
    <property type="entry name" value="HEAVY METAL-DEPENDENT TRANSCRIPTIONAL REGULATOR HI_0293-RELATED"/>
    <property type="match status" value="1"/>
</dbReference>
<dbReference type="Pfam" id="PF13411">
    <property type="entry name" value="MerR_1"/>
    <property type="match status" value="1"/>
</dbReference>
<dbReference type="PRINTS" id="PR00040">
    <property type="entry name" value="HTHMERR"/>
</dbReference>
<keyword evidence="6" id="KW-0804">Transcription</keyword>
<dbReference type="InterPro" id="IPR011794">
    <property type="entry name" value="MerR"/>
</dbReference>
<dbReference type="SUPFAM" id="SSF46955">
    <property type="entry name" value="Putative DNA-binding domain"/>
    <property type="match status" value="1"/>
</dbReference>